<dbReference type="Proteomes" id="UP000326994">
    <property type="component" value="Unassembled WGS sequence"/>
</dbReference>
<dbReference type="NCBIfam" id="TIGR00558">
    <property type="entry name" value="pdxH"/>
    <property type="match status" value="1"/>
</dbReference>
<comment type="caution">
    <text evidence="12">The sequence shown here is derived from an EMBL/GenBank/DDBJ whole genome shotgun (WGS) entry which is preliminary data.</text>
</comment>
<dbReference type="RefSeq" id="WP_151894200.1">
    <property type="nucleotide sequence ID" value="NZ_BKCF01000003.1"/>
</dbReference>
<feature type="binding site" evidence="7 8">
    <location>
        <position position="133"/>
    </location>
    <ligand>
        <name>substrate</name>
    </ligand>
</feature>
<comment type="pathway">
    <text evidence="7">Cofactor metabolism; pyridoxal 5'-phosphate salvage; pyridoxal 5'-phosphate from pyridoxamine 5'-phosphate: step 1/1.</text>
</comment>
<dbReference type="InterPro" id="IPR011576">
    <property type="entry name" value="Pyridox_Oxase_N"/>
</dbReference>
<keyword evidence="5 7" id="KW-0560">Oxidoreductase</keyword>
<feature type="binding site" evidence="8">
    <location>
        <begin position="9"/>
        <end position="12"/>
    </location>
    <ligand>
        <name>substrate</name>
    </ligand>
</feature>
<dbReference type="PIRSF" id="PIRSF000190">
    <property type="entry name" value="Pyd_amn-ph_oxd"/>
    <property type="match status" value="1"/>
</dbReference>
<dbReference type="EMBL" id="BKCF01000003">
    <property type="protein sequence ID" value="GEQ86264.1"/>
    <property type="molecule type" value="Genomic_DNA"/>
</dbReference>
<dbReference type="Pfam" id="PF01243">
    <property type="entry name" value="PNPOx_N"/>
    <property type="match status" value="1"/>
</dbReference>
<dbReference type="FunFam" id="2.30.110.10:FF:000020">
    <property type="entry name" value="PNPO isoform 11"/>
    <property type="match status" value="1"/>
</dbReference>
<dbReference type="PROSITE" id="PS01064">
    <property type="entry name" value="PYRIDOX_OXIDASE"/>
    <property type="match status" value="1"/>
</dbReference>
<dbReference type="NCBIfam" id="NF004231">
    <property type="entry name" value="PRK05679.1"/>
    <property type="match status" value="1"/>
</dbReference>
<dbReference type="AlphaFoldDB" id="A0A5J4FYK4"/>
<comment type="caution">
    <text evidence="7">Lacks conserved residue(s) required for the propagation of feature annotation.</text>
</comment>
<evidence type="ECO:0000256" key="3">
    <source>
        <dbReference type="ARBA" id="ARBA00022630"/>
    </source>
</evidence>
<keyword evidence="6 7" id="KW-0664">Pyridoxine biosynthesis</keyword>
<comment type="catalytic activity">
    <reaction evidence="7">
        <text>pyridoxine 5'-phosphate + O2 = pyridoxal 5'-phosphate + H2O2</text>
        <dbReference type="Rhea" id="RHEA:15149"/>
        <dbReference type="ChEBI" id="CHEBI:15379"/>
        <dbReference type="ChEBI" id="CHEBI:16240"/>
        <dbReference type="ChEBI" id="CHEBI:58589"/>
        <dbReference type="ChEBI" id="CHEBI:597326"/>
        <dbReference type="EC" id="1.4.3.5"/>
    </reaction>
</comment>
<evidence type="ECO:0000256" key="4">
    <source>
        <dbReference type="ARBA" id="ARBA00022643"/>
    </source>
</evidence>
<evidence type="ECO:0000313" key="13">
    <source>
        <dbReference type="Proteomes" id="UP000326994"/>
    </source>
</evidence>
<dbReference type="InterPro" id="IPR000659">
    <property type="entry name" value="Pyridox_Oxase"/>
</dbReference>
<feature type="binding site" evidence="7 9">
    <location>
        <position position="107"/>
    </location>
    <ligand>
        <name>FMN</name>
        <dbReference type="ChEBI" id="CHEBI:58210"/>
    </ligand>
</feature>
<dbReference type="OrthoDB" id="9780392at2"/>
<keyword evidence="13" id="KW-1185">Reference proteome</keyword>
<feature type="binding site" evidence="7 9">
    <location>
        <position position="85"/>
    </location>
    <ligand>
        <name>FMN</name>
        <dbReference type="ChEBI" id="CHEBI:58210"/>
    </ligand>
</feature>
<dbReference type="HAMAP" id="MF_01629">
    <property type="entry name" value="PdxH"/>
    <property type="match status" value="1"/>
</dbReference>
<comment type="cofactor">
    <cofactor evidence="7 9">
        <name>FMN</name>
        <dbReference type="ChEBI" id="CHEBI:58210"/>
    </cofactor>
    <text evidence="7 9">Binds 1 FMN per subunit.</text>
</comment>
<evidence type="ECO:0000259" key="10">
    <source>
        <dbReference type="Pfam" id="PF01243"/>
    </source>
</evidence>
<dbReference type="PANTHER" id="PTHR10851">
    <property type="entry name" value="PYRIDOXINE-5-PHOSPHATE OXIDASE"/>
    <property type="match status" value="1"/>
</dbReference>
<comment type="catalytic activity">
    <reaction evidence="7">
        <text>pyridoxamine 5'-phosphate + O2 + H2O = pyridoxal 5'-phosphate + H2O2 + NH4(+)</text>
        <dbReference type="Rhea" id="RHEA:15817"/>
        <dbReference type="ChEBI" id="CHEBI:15377"/>
        <dbReference type="ChEBI" id="CHEBI:15379"/>
        <dbReference type="ChEBI" id="CHEBI:16240"/>
        <dbReference type="ChEBI" id="CHEBI:28938"/>
        <dbReference type="ChEBI" id="CHEBI:58451"/>
        <dbReference type="ChEBI" id="CHEBI:597326"/>
        <dbReference type="EC" id="1.4.3.5"/>
    </reaction>
</comment>
<accession>A0A5J4FYK4</accession>
<dbReference type="InterPro" id="IPR012349">
    <property type="entry name" value="Split_barrel_FMN-bd"/>
</dbReference>
<evidence type="ECO:0000256" key="1">
    <source>
        <dbReference type="ARBA" id="ARBA00007301"/>
    </source>
</evidence>
<sequence>MDKNLHEYRKSYEKGTLDLNDINVDPMKQFNAWFSNAENENVVEEINAMTLTTASKNGMPRARVVLLKEVTEEGFIFYTNYSSEKGQAIAENNQVCISFFWPALEQQIIIKGKAQKISEGKSIAYFNSRPRASQLGALVSDQSSPIVNRVALEKKLTLLENEYEDKGIPKPLNWGGYLIIPLEFEFWQGRASRLHDRIQYSIENGQWITRRLQP</sequence>
<dbReference type="Gene3D" id="2.30.110.10">
    <property type="entry name" value="Electron Transport, Fmn-binding Protein, Chain A"/>
    <property type="match status" value="1"/>
</dbReference>
<feature type="binding site" evidence="7 9">
    <location>
        <begin position="63"/>
        <end position="68"/>
    </location>
    <ligand>
        <name>FMN</name>
        <dbReference type="ChEBI" id="CHEBI:58210"/>
    </ligand>
</feature>
<feature type="binding site" evidence="7 9">
    <location>
        <position position="197"/>
    </location>
    <ligand>
        <name>FMN</name>
        <dbReference type="ChEBI" id="CHEBI:58210"/>
    </ligand>
</feature>
<feature type="binding site" evidence="7 9">
    <location>
        <begin position="78"/>
        <end position="79"/>
    </location>
    <ligand>
        <name>FMN</name>
        <dbReference type="ChEBI" id="CHEBI:58210"/>
    </ligand>
</feature>
<comment type="similarity">
    <text evidence="1 7">Belongs to the pyridoxamine 5'-phosphate oxidase family.</text>
</comment>
<feature type="domain" description="Pyridoxamine 5'-phosphate oxidase N-terminal" evidence="10">
    <location>
        <begin position="38"/>
        <end position="156"/>
    </location>
</feature>
<dbReference type="InterPro" id="IPR019576">
    <property type="entry name" value="Pyridoxamine_oxidase_dimer_C"/>
</dbReference>
<dbReference type="GO" id="GO:0010181">
    <property type="term" value="F:FMN binding"/>
    <property type="evidence" value="ECO:0007669"/>
    <property type="project" value="UniProtKB-UniRule"/>
</dbReference>
<comment type="pathway">
    <text evidence="7">Cofactor metabolism; pyridoxal 5'-phosphate salvage; pyridoxal 5'-phosphate from pyridoxine 5'-phosphate: step 1/1.</text>
</comment>
<keyword evidence="4 7" id="KW-0288">FMN</keyword>
<dbReference type="Pfam" id="PF10590">
    <property type="entry name" value="PNP_phzG_C"/>
    <property type="match status" value="1"/>
</dbReference>
<gene>
    <name evidence="7 12" type="primary">pdxH</name>
    <name evidence="12" type="ORF">ULMS_17720</name>
</gene>
<dbReference type="GO" id="GO:0008615">
    <property type="term" value="P:pyridoxine biosynthetic process"/>
    <property type="evidence" value="ECO:0007669"/>
    <property type="project" value="UniProtKB-UniRule"/>
</dbReference>
<evidence type="ECO:0000256" key="7">
    <source>
        <dbReference type="HAMAP-Rule" id="MF_01629"/>
    </source>
</evidence>
<evidence type="ECO:0000256" key="8">
    <source>
        <dbReference type="PIRSR" id="PIRSR000190-1"/>
    </source>
</evidence>
<evidence type="ECO:0000313" key="12">
    <source>
        <dbReference type="EMBL" id="GEQ86264.1"/>
    </source>
</evidence>
<dbReference type="UniPathway" id="UPA01068">
    <property type="reaction ID" value="UER00304"/>
</dbReference>
<dbReference type="PANTHER" id="PTHR10851:SF0">
    <property type="entry name" value="PYRIDOXINE-5'-PHOSPHATE OXIDASE"/>
    <property type="match status" value="1"/>
</dbReference>
<feature type="binding site" evidence="7 8">
    <location>
        <begin position="193"/>
        <end position="195"/>
    </location>
    <ligand>
        <name>substrate</name>
    </ligand>
</feature>
<comment type="function">
    <text evidence="7">Catalyzes the oxidation of either pyridoxine 5'-phosphate (PNP) or pyridoxamine 5'-phosphate (PMP) into pyridoxal 5'-phosphate (PLP).</text>
</comment>
<reference evidence="12 13" key="1">
    <citation type="submission" date="2019-08" db="EMBL/GenBank/DDBJ databases">
        <title>Ulvibacter marinistellae sp. nov., isolated from a starfish, Patiria pectinifera.</title>
        <authorList>
            <person name="Kawano K."/>
            <person name="Ushijima N."/>
            <person name="Kihara M."/>
            <person name="Itoh H."/>
        </authorList>
    </citation>
    <scope>NUCLEOTIDE SEQUENCE [LARGE SCALE GENOMIC DNA]</scope>
    <source>
        <strain evidence="12 13">KK4</strain>
    </source>
</reference>
<feature type="binding site" evidence="7 8">
    <location>
        <position position="129"/>
    </location>
    <ligand>
        <name>substrate</name>
    </ligand>
</feature>
<keyword evidence="3 7" id="KW-0285">Flavoprotein</keyword>
<name>A0A5J4FYK4_9FLAO</name>
<comment type="subunit">
    <text evidence="2 7">Homodimer.</text>
</comment>
<evidence type="ECO:0000256" key="2">
    <source>
        <dbReference type="ARBA" id="ARBA00011738"/>
    </source>
</evidence>
<dbReference type="SUPFAM" id="SSF50475">
    <property type="entry name" value="FMN-binding split barrel"/>
    <property type="match status" value="1"/>
</dbReference>
<evidence type="ECO:0000256" key="9">
    <source>
        <dbReference type="PIRSR" id="PIRSR000190-2"/>
    </source>
</evidence>
<feature type="binding site" evidence="7 8">
    <location>
        <position position="125"/>
    </location>
    <ligand>
        <name>substrate</name>
    </ligand>
</feature>
<evidence type="ECO:0000256" key="6">
    <source>
        <dbReference type="ARBA" id="ARBA00023096"/>
    </source>
</evidence>
<feature type="binding site" evidence="7 9">
    <location>
        <position position="187"/>
    </location>
    <ligand>
        <name>FMN</name>
        <dbReference type="ChEBI" id="CHEBI:58210"/>
    </ligand>
</feature>
<dbReference type="GO" id="GO:0004733">
    <property type="term" value="F:pyridoxamine phosphate oxidase activity"/>
    <property type="evidence" value="ECO:0007669"/>
    <property type="project" value="UniProtKB-UniRule"/>
</dbReference>
<feature type="domain" description="Pyridoxine 5'-phosphate oxidase dimerisation C-terminal" evidence="11">
    <location>
        <begin position="174"/>
        <end position="214"/>
    </location>
</feature>
<feature type="binding site" evidence="7 9">
    <location>
        <begin position="142"/>
        <end position="143"/>
    </location>
    <ligand>
        <name>FMN</name>
        <dbReference type="ChEBI" id="CHEBI:58210"/>
    </ligand>
</feature>
<dbReference type="EC" id="1.4.3.5" evidence="7"/>
<dbReference type="InterPro" id="IPR019740">
    <property type="entry name" value="Pyridox_Oxase_CS"/>
</dbReference>
<evidence type="ECO:0000259" key="11">
    <source>
        <dbReference type="Pfam" id="PF10590"/>
    </source>
</evidence>
<organism evidence="12 13">
    <name type="scientific">Patiriisocius marinistellae</name>
    <dbReference type="NCBI Taxonomy" id="2494560"/>
    <lineage>
        <taxon>Bacteria</taxon>
        <taxon>Pseudomonadati</taxon>
        <taxon>Bacteroidota</taxon>
        <taxon>Flavobacteriia</taxon>
        <taxon>Flavobacteriales</taxon>
        <taxon>Flavobacteriaceae</taxon>
        <taxon>Patiriisocius</taxon>
    </lineage>
</organism>
<feature type="binding site" evidence="7 8">
    <location>
        <position position="68"/>
    </location>
    <ligand>
        <name>substrate</name>
    </ligand>
</feature>
<proteinExistence type="inferred from homology"/>
<protein>
    <recommendedName>
        <fullName evidence="7">Pyridoxine/pyridoxamine 5'-phosphate oxidase</fullName>
        <ecNumber evidence="7">1.4.3.5</ecNumber>
    </recommendedName>
    <alternativeName>
        <fullName evidence="7">PNP/PMP oxidase</fullName>
        <shortName evidence="7">PNPOx</shortName>
    </alternativeName>
    <alternativeName>
        <fullName evidence="7">Pyridoxal 5'-phosphate synthase</fullName>
    </alternativeName>
</protein>
<evidence type="ECO:0000256" key="5">
    <source>
        <dbReference type="ARBA" id="ARBA00023002"/>
    </source>
</evidence>